<organism evidence="1">
    <name type="scientific">Candidatus Methanophagaceae archaeon ANME-1 ERB6</name>
    <dbReference type="NCBI Taxonomy" id="2759912"/>
    <lineage>
        <taxon>Archaea</taxon>
        <taxon>Methanobacteriati</taxon>
        <taxon>Methanobacteriota</taxon>
        <taxon>Stenosarchaea group</taxon>
        <taxon>Methanomicrobia</taxon>
        <taxon>Candidatus Methanophagales</taxon>
        <taxon>Candidatus Methanophagaceae</taxon>
    </lineage>
</organism>
<reference evidence="1" key="1">
    <citation type="submission" date="2020-06" db="EMBL/GenBank/DDBJ databases">
        <title>Unique genomic features of the anaerobic methanotrophic archaea.</title>
        <authorList>
            <person name="Chadwick G.L."/>
            <person name="Skennerton C.T."/>
            <person name="Laso-Perez R."/>
            <person name="Leu A.O."/>
            <person name="Speth D.R."/>
            <person name="Yu H."/>
            <person name="Morgan-Lang C."/>
            <person name="Hatzenpichler R."/>
            <person name="Goudeau D."/>
            <person name="Malmstrom R."/>
            <person name="Brazelton W.J."/>
            <person name="Woyke T."/>
            <person name="Hallam S.J."/>
            <person name="Tyson G.W."/>
            <person name="Wegener G."/>
            <person name="Boetius A."/>
            <person name="Orphan V."/>
        </authorList>
    </citation>
    <scope>NUCLEOTIDE SEQUENCE</scope>
</reference>
<dbReference type="AlphaFoldDB" id="A0A7G9YSP9"/>
<dbReference type="PANTHER" id="PTHR38009:SF1">
    <property type="entry name" value="CONSERVED HYPOTHETICAL PHAGE TAIL PROTEIN"/>
    <property type="match status" value="1"/>
</dbReference>
<proteinExistence type="predicted"/>
<evidence type="ECO:0000313" key="1">
    <source>
        <dbReference type="EMBL" id="QNO51033.1"/>
    </source>
</evidence>
<dbReference type="PANTHER" id="PTHR38009">
    <property type="entry name" value="CONSERVED HYPOTHETICAL PHAGE TAIL PROTEIN"/>
    <property type="match status" value="1"/>
</dbReference>
<dbReference type="InterPro" id="IPR010667">
    <property type="entry name" value="Phage_T4_Gp19"/>
</dbReference>
<accession>A0A7G9YSP9</accession>
<sequence>MPVGERKDPYLSFRFLVEIQGLIVGGFSEVSGLQAETETEDIQEGGVNDYVHKLPKITKYPNITLKRGITDSAALWNWHQDVVNGIVKRKSGFIILLDGEGNEKWRWSFERAYPVKWTGPELRADGNTVAVESIELAHNGIKKG</sequence>
<dbReference type="Pfam" id="PF06841">
    <property type="entry name" value="Phage_T4_gp19"/>
    <property type="match status" value="1"/>
</dbReference>
<protein>
    <recommendedName>
        <fullName evidence="2">Phage tail protein</fullName>
    </recommendedName>
</protein>
<gene>
    <name evidence="1" type="ORF">EDLMLJLI_00026</name>
</gene>
<dbReference type="NCBIfam" id="TIGR02241">
    <property type="entry name" value="conserved hypothetical phage tail region protein"/>
    <property type="match status" value="1"/>
</dbReference>
<dbReference type="EMBL" id="MT631458">
    <property type="protein sequence ID" value="QNO51033.1"/>
    <property type="molecule type" value="Genomic_DNA"/>
</dbReference>
<dbReference type="GO" id="GO:0005198">
    <property type="term" value="F:structural molecule activity"/>
    <property type="evidence" value="ECO:0007669"/>
    <property type="project" value="InterPro"/>
</dbReference>
<dbReference type="InterPro" id="IPR011747">
    <property type="entry name" value="CHP02241"/>
</dbReference>
<name>A0A7G9YSP9_9EURY</name>
<evidence type="ECO:0008006" key="2">
    <source>
        <dbReference type="Google" id="ProtNLM"/>
    </source>
</evidence>